<dbReference type="Proteomes" id="UP000464013">
    <property type="component" value="Chromosome"/>
</dbReference>
<dbReference type="InterPro" id="IPR005119">
    <property type="entry name" value="LysR_subst-bd"/>
</dbReference>
<dbReference type="GO" id="GO:0000976">
    <property type="term" value="F:transcription cis-regulatory region binding"/>
    <property type="evidence" value="ECO:0007669"/>
    <property type="project" value="TreeGrafter"/>
</dbReference>
<gene>
    <name evidence="6" type="ORF">EKK97_15140</name>
</gene>
<dbReference type="Gene3D" id="1.10.10.10">
    <property type="entry name" value="Winged helix-like DNA-binding domain superfamily/Winged helix DNA-binding domain"/>
    <property type="match status" value="1"/>
</dbReference>
<dbReference type="Gene3D" id="3.40.190.10">
    <property type="entry name" value="Periplasmic binding protein-like II"/>
    <property type="match status" value="2"/>
</dbReference>
<dbReference type="PANTHER" id="PTHR30126:SF2">
    <property type="entry name" value="HTH-TYPE TRANSCRIPTIONAL REGULATOR YJIE"/>
    <property type="match status" value="1"/>
</dbReference>
<evidence type="ECO:0000256" key="2">
    <source>
        <dbReference type="ARBA" id="ARBA00023015"/>
    </source>
</evidence>
<keyword evidence="2" id="KW-0805">Transcription regulation</keyword>
<dbReference type="AlphaFoldDB" id="A0A6I6SM17"/>
<evidence type="ECO:0000256" key="1">
    <source>
        <dbReference type="ARBA" id="ARBA00009437"/>
    </source>
</evidence>
<evidence type="ECO:0000313" key="6">
    <source>
        <dbReference type="EMBL" id="QHC50662.1"/>
    </source>
</evidence>
<evidence type="ECO:0000259" key="5">
    <source>
        <dbReference type="PROSITE" id="PS50931"/>
    </source>
</evidence>
<evidence type="ECO:0000256" key="4">
    <source>
        <dbReference type="ARBA" id="ARBA00023163"/>
    </source>
</evidence>
<comment type="similarity">
    <text evidence="1">Belongs to the LysR transcriptional regulatory family.</text>
</comment>
<organism evidence="6 7">
    <name type="scientific">Billgrantia tianxiuensis</name>
    <dbReference type="NCBI Taxonomy" id="2497861"/>
    <lineage>
        <taxon>Bacteria</taxon>
        <taxon>Pseudomonadati</taxon>
        <taxon>Pseudomonadota</taxon>
        <taxon>Gammaproteobacteria</taxon>
        <taxon>Oceanospirillales</taxon>
        <taxon>Halomonadaceae</taxon>
        <taxon>Billgrantia</taxon>
    </lineage>
</organism>
<reference evidence="6 7" key="1">
    <citation type="submission" date="2019-01" db="EMBL/GenBank/DDBJ databases">
        <title>Complete genome of a denitifying bacterium Halomons sp. BC-M4-5.</title>
        <authorList>
            <person name="Wang L."/>
            <person name="Shao Z."/>
        </authorList>
    </citation>
    <scope>NUCLEOTIDE SEQUENCE [LARGE SCALE GENOMIC DNA]</scope>
    <source>
        <strain evidence="6 7">BC-M4-5</strain>
    </source>
</reference>
<feature type="domain" description="HTH lysR-type" evidence="5">
    <location>
        <begin position="14"/>
        <end position="71"/>
    </location>
</feature>
<dbReference type="InterPro" id="IPR036388">
    <property type="entry name" value="WH-like_DNA-bd_sf"/>
</dbReference>
<dbReference type="RefSeq" id="WP_159553129.1">
    <property type="nucleotide sequence ID" value="NZ_CP035042.1"/>
</dbReference>
<dbReference type="Pfam" id="PF03466">
    <property type="entry name" value="LysR_substrate"/>
    <property type="match status" value="1"/>
</dbReference>
<keyword evidence="3" id="KW-0238">DNA-binding</keyword>
<keyword evidence="7" id="KW-1185">Reference proteome</keyword>
<evidence type="ECO:0000256" key="3">
    <source>
        <dbReference type="ARBA" id="ARBA00023125"/>
    </source>
</evidence>
<dbReference type="PROSITE" id="PS50931">
    <property type="entry name" value="HTH_LYSR"/>
    <property type="match status" value="1"/>
</dbReference>
<name>A0A6I6SM17_9GAMM</name>
<dbReference type="CDD" id="cd05466">
    <property type="entry name" value="PBP2_LTTR_substrate"/>
    <property type="match status" value="1"/>
</dbReference>
<dbReference type="SUPFAM" id="SSF46785">
    <property type="entry name" value="Winged helix' DNA-binding domain"/>
    <property type="match status" value="1"/>
</dbReference>
<accession>A0A6I6SM17</accession>
<dbReference type="PRINTS" id="PR00039">
    <property type="entry name" value="HTHLYSR"/>
</dbReference>
<dbReference type="EMBL" id="CP035042">
    <property type="protein sequence ID" value="QHC50662.1"/>
    <property type="molecule type" value="Genomic_DNA"/>
</dbReference>
<dbReference type="PANTHER" id="PTHR30126">
    <property type="entry name" value="HTH-TYPE TRANSCRIPTIONAL REGULATOR"/>
    <property type="match status" value="1"/>
</dbReference>
<dbReference type="KEGG" id="htx:EKK97_15140"/>
<sequence>MLGLMSPCVLGHAVEMNWLEDFLTLAATRNFSRAATLRNVTQPAFSRRIRNLEYWVGAPLFDRSVFPVALTPVGESFQRTAQDALSLLRVGREEALGFVPQIEEVVSISASHTLAVSFFVDWHEQLQSRLGSIRARVVADHVAGCVEALISGNCDLMLAYNSPLLPTLTDIGRYPSIVLGSERLVPVSAVGKAGQAIYPLDDDTTPQPYLCYSTDSYLGRMTALILARENLSSRLQFCYECSMSDVLKRGAIAGSGIAWVPERAVRDELSTGRLVIVGDASHTAPLDICLFRHAEHDQPIAERIWQTCLKIQEEELL</sequence>
<proteinExistence type="inferred from homology"/>
<keyword evidence="4" id="KW-0804">Transcription</keyword>
<dbReference type="OrthoDB" id="6971749at2"/>
<protein>
    <submittedName>
        <fullName evidence="6">LysR family transcriptional regulator</fullName>
    </submittedName>
</protein>
<dbReference type="InterPro" id="IPR036390">
    <property type="entry name" value="WH_DNA-bd_sf"/>
</dbReference>
<dbReference type="InterPro" id="IPR000847">
    <property type="entry name" value="LysR_HTH_N"/>
</dbReference>
<dbReference type="SUPFAM" id="SSF53850">
    <property type="entry name" value="Periplasmic binding protein-like II"/>
    <property type="match status" value="1"/>
</dbReference>
<dbReference type="GO" id="GO:0003700">
    <property type="term" value="F:DNA-binding transcription factor activity"/>
    <property type="evidence" value="ECO:0007669"/>
    <property type="project" value="InterPro"/>
</dbReference>
<dbReference type="Pfam" id="PF00126">
    <property type="entry name" value="HTH_1"/>
    <property type="match status" value="1"/>
</dbReference>
<evidence type="ECO:0000313" key="7">
    <source>
        <dbReference type="Proteomes" id="UP000464013"/>
    </source>
</evidence>